<organism evidence="3 4">
    <name type="scientific">Malassezia cuniculi</name>
    <dbReference type="NCBI Taxonomy" id="948313"/>
    <lineage>
        <taxon>Eukaryota</taxon>
        <taxon>Fungi</taxon>
        <taxon>Dikarya</taxon>
        <taxon>Basidiomycota</taxon>
        <taxon>Ustilaginomycotina</taxon>
        <taxon>Malasseziomycetes</taxon>
        <taxon>Malasseziales</taxon>
        <taxon>Malasseziaceae</taxon>
        <taxon>Malassezia</taxon>
    </lineage>
</organism>
<evidence type="ECO:0000313" key="3">
    <source>
        <dbReference type="EMBL" id="WFD35615.1"/>
    </source>
</evidence>
<keyword evidence="4" id="KW-1185">Reference proteome</keyword>
<feature type="compositionally biased region" description="Polar residues" evidence="2">
    <location>
        <begin position="84"/>
        <end position="109"/>
    </location>
</feature>
<reference evidence="3" key="1">
    <citation type="submission" date="2023-03" db="EMBL/GenBank/DDBJ databases">
        <title>Mating type loci evolution in Malassezia.</title>
        <authorList>
            <person name="Coelho M.A."/>
        </authorList>
    </citation>
    <scope>NUCLEOTIDE SEQUENCE</scope>
    <source>
        <strain evidence="3">CBS 11721</strain>
    </source>
</reference>
<dbReference type="EMBL" id="CP119879">
    <property type="protein sequence ID" value="WFD35615.1"/>
    <property type="molecule type" value="Genomic_DNA"/>
</dbReference>
<evidence type="ECO:0000256" key="1">
    <source>
        <dbReference type="SAM" id="Coils"/>
    </source>
</evidence>
<feature type="coiled-coil region" evidence="1">
    <location>
        <begin position="209"/>
        <end position="260"/>
    </location>
</feature>
<dbReference type="AlphaFoldDB" id="A0AAF0EV42"/>
<feature type="region of interest" description="Disordered" evidence="2">
    <location>
        <begin position="81"/>
        <end position="111"/>
    </location>
</feature>
<keyword evidence="1" id="KW-0175">Coiled coil</keyword>
<dbReference type="Proteomes" id="UP001219933">
    <property type="component" value="Chromosome 3"/>
</dbReference>
<name>A0AAF0EV42_9BASI</name>
<evidence type="ECO:0000256" key="2">
    <source>
        <dbReference type="SAM" id="MobiDB-lite"/>
    </source>
</evidence>
<proteinExistence type="predicted"/>
<protein>
    <submittedName>
        <fullName evidence="3">Uncharacterized protein</fullName>
    </submittedName>
</protein>
<feature type="coiled-coil region" evidence="1">
    <location>
        <begin position="121"/>
        <end position="173"/>
    </location>
</feature>
<sequence>MDARACNTRLVRRLFAQHAPVLSGLLPEILDAYHAEHGSPMLDDALTAQVREFARSSPELPIACEEFLGLIEDIRGAPIDRSDASMSHSDSYQSVLSTRTDATGDTTPSFDDGDNSLRIKLARSAAALERLQLEYEALAEQKRSREAQLEEHVSALRRRVADANAQKERLAERAAELEPHIAAMEESLAKNHEAARVLAEEHRIRSDEIDRLQARCEEYANEATSLRATTSAQAVMITRLEETVILLENALEAAERVQSERDAYLCMSEALELERSVAQVDMFDPDTSSELASWPDVPETLADALRGHVPLSGSGVERTVASVQAVQTYSSRGVQTAPAGGVSIGTQAGYCTSIGTQTEKHTAQASVQAAAVQSHAAVQACSSYVSAAAQTEPRVSIGTQAGQTPNVVSVGTQAKPAVGSAAVQTELQGVSVSVGTQAKPAVADAHAQTAPNAHT</sequence>
<gene>
    <name evidence="3" type="ORF">MCUN1_002473</name>
</gene>
<accession>A0AAF0EV42</accession>
<evidence type="ECO:0000313" key="4">
    <source>
        <dbReference type="Proteomes" id="UP001219933"/>
    </source>
</evidence>